<sequence length="125" mass="14738">MEYILLLVIAELFEAYIQRANTLLGVLEKLYVYYKKSIFLFFAIQPSFYIILYIILTTGILNISMILLLALKIFDIFYKIELIKTVFIKQNMPLEIAQLLQWNIPPWFFLMGVLISPPLLYFSLS</sequence>
<keyword evidence="1" id="KW-0472">Membrane</keyword>
<keyword evidence="1" id="KW-0812">Transmembrane</keyword>
<organism evidence="2">
    <name type="scientific">uncultured Sulfurovum sp</name>
    <dbReference type="NCBI Taxonomy" id="269237"/>
    <lineage>
        <taxon>Bacteria</taxon>
        <taxon>Pseudomonadati</taxon>
        <taxon>Campylobacterota</taxon>
        <taxon>Epsilonproteobacteria</taxon>
        <taxon>Campylobacterales</taxon>
        <taxon>Sulfurovaceae</taxon>
        <taxon>Sulfurovum</taxon>
        <taxon>environmental samples</taxon>
    </lineage>
</organism>
<evidence type="ECO:0000313" key="2">
    <source>
        <dbReference type="EMBL" id="CAA6820028.1"/>
    </source>
</evidence>
<accession>A0A6S6TV37</accession>
<gene>
    <name evidence="2" type="ORF">HELGO_WM608</name>
</gene>
<feature type="transmembrane region" description="Helical" evidence="1">
    <location>
        <begin position="99"/>
        <end position="122"/>
    </location>
</feature>
<evidence type="ECO:0000256" key="1">
    <source>
        <dbReference type="SAM" id="Phobius"/>
    </source>
</evidence>
<dbReference type="EMBL" id="CACVAS010000107">
    <property type="protein sequence ID" value="CAA6820028.1"/>
    <property type="molecule type" value="Genomic_DNA"/>
</dbReference>
<keyword evidence="1" id="KW-1133">Transmembrane helix</keyword>
<proteinExistence type="predicted"/>
<dbReference type="AlphaFoldDB" id="A0A6S6TV37"/>
<name>A0A6S6TV37_9BACT</name>
<protein>
    <submittedName>
        <fullName evidence="2">Uncharacterized protein</fullName>
    </submittedName>
</protein>
<reference evidence="2" key="1">
    <citation type="submission" date="2020-01" db="EMBL/GenBank/DDBJ databases">
        <authorList>
            <person name="Meier V. D."/>
            <person name="Meier V D."/>
        </authorList>
    </citation>
    <scope>NUCLEOTIDE SEQUENCE</scope>
    <source>
        <strain evidence="2">HLG_WM_MAG_01</strain>
    </source>
</reference>